<proteinExistence type="predicted"/>
<evidence type="ECO:0000256" key="2">
    <source>
        <dbReference type="ARBA" id="ARBA00022840"/>
    </source>
</evidence>
<evidence type="ECO:0000256" key="3">
    <source>
        <dbReference type="ARBA" id="ARBA00023125"/>
    </source>
</evidence>
<keyword evidence="6" id="KW-1185">Reference proteome</keyword>
<evidence type="ECO:0000259" key="4">
    <source>
        <dbReference type="SMART" id="SM00534"/>
    </source>
</evidence>
<dbReference type="InterPro" id="IPR027417">
    <property type="entry name" value="P-loop_NTPase"/>
</dbReference>
<dbReference type="InterPro" id="IPR000432">
    <property type="entry name" value="DNA_mismatch_repair_MutS_C"/>
</dbReference>
<organism evidence="5 6">
    <name type="scientific">Nocardia albiluteola</name>
    <dbReference type="NCBI Taxonomy" id="2842303"/>
    <lineage>
        <taxon>Bacteria</taxon>
        <taxon>Bacillati</taxon>
        <taxon>Actinomycetota</taxon>
        <taxon>Actinomycetes</taxon>
        <taxon>Mycobacteriales</taxon>
        <taxon>Nocardiaceae</taxon>
        <taxon>Nocardia</taxon>
    </lineage>
</organism>
<evidence type="ECO:0000256" key="1">
    <source>
        <dbReference type="ARBA" id="ARBA00022741"/>
    </source>
</evidence>
<protein>
    <submittedName>
        <fullName evidence="5">DNA mismatch repair protein MutS</fullName>
    </submittedName>
</protein>
<dbReference type="Gene3D" id="3.40.50.300">
    <property type="entry name" value="P-loop containing nucleotide triphosphate hydrolases"/>
    <property type="match status" value="1"/>
</dbReference>
<reference evidence="5 6" key="1">
    <citation type="submission" date="2021-06" db="EMBL/GenBank/DDBJ databases">
        <title>Actinomycetes sequencing.</title>
        <authorList>
            <person name="Shan Q."/>
        </authorList>
    </citation>
    <scope>NUCLEOTIDE SEQUENCE [LARGE SCALE GENOMIC DNA]</scope>
    <source>
        <strain evidence="5 6">NEAU-G5</strain>
    </source>
</reference>
<dbReference type="PANTHER" id="PTHR11361:SF34">
    <property type="entry name" value="DNA MISMATCH REPAIR PROTEIN MSH1, MITOCHONDRIAL"/>
    <property type="match status" value="1"/>
</dbReference>
<accession>A0ABS6B409</accession>
<keyword evidence="1" id="KW-0547">Nucleotide-binding</keyword>
<dbReference type="EMBL" id="JAHKNI010000009">
    <property type="protein sequence ID" value="MBU3065043.1"/>
    <property type="molecule type" value="Genomic_DNA"/>
</dbReference>
<dbReference type="RefSeq" id="WP_215920789.1">
    <property type="nucleotide sequence ID" value="NZ_JAHKNI010000009.1"/>
</dbReference>
<dbReference type="InterPro" id="IPR045076">
    <property type="entry name" value="MutS"/>
</dbReference>
<dbReference type="PANTHER" id="PTHR11361">
    <property type="entry name" value="DNA MISMATCH REPAIR PROTEIN MUTS FAMILY MEMBER"/>
    <property type="match status" value="1"/>
</dbReference>
<evidence type="ECO:0000313" key="6">
    <source>
        <dbReference type="Proteomes" id="UP000733379"/>
    </source>
</evidence>
<comment type="caution">
    <text evidence="5">The sequence shown here is derived from an EMBL/GenBank/DDBJ whole genome shotgun (WGS) entry which is preliminary data.</text>
</comment>
<keyword evidence="3" id="KW-0238">DNA-binding</keyword>
<name>A0ABS6B409_9NOCA</name>
<dbReference type="SUPFAM" id="SSF52540">
    <property type="entry name" value="P-loop containing nucleoside triphosphate hydrolases"/>
    <property type="match status" value="1"/>
</dbReference>
<dbReference type="Proteomes" id="UP000733379">
    <property type="component" value="Unassembled WGS sequence"/>
</dbReference>
<dbReference type="Pfam" id="PF00488">
    <property type="entry name" value="MutS_V"/>
    <property type="match status" value="1"/>
</dbReference>
<sequence>MQAFSIVWPDSSAVITPIPVDDTARSDLGIDRVLAAVLRFGDDYDLAGLFFAPVRERDIVAYRQEVFADLDAPAVRAVLDEFATGMRRTRRELAQAEKLVHPHQRGRWRLDAALGHLEALARLDAGLVELPIASRGLRRWRDLLRAYVSGPEFADLTERVRDVRRGLDEIRYSIRVVGRTVEVGPDDGAPDYSATIANLFARFGSQPPPPPRPRPQWADMNQAEEQILDRVAALHPAAFARLDEFSRDHPHVIDPVVARFDREIQFYLVYLAFARRIAHPLHLPRALGPEQDIHAHDAFDLALAARLKPGEALVRNDFRLSGPERVLVVTGPNQGGKTTFARMFGQLLYFGALGCPVPARDARLPLPDAIFTHFERAEDPGDPDGRLLGELTRIREVLDRATAESVIVMNESFSSTSTSDAIRIGADILDRIMDRGALALWVTFFDELAQGSPAAVSMVAATASEGPDGDARRTFRIERRPADGQAYAIELATRHGLTYHDITTRISR</sequence>
<gene>
    <name evidence="5" type="ORF">KO481_26370</name>
</gene>
<feature type="domain" description="DNA mismatch repair proteins mutS family" evidence="4">
    <location>
        <begin position="324"/>
        <end position="508"/>
    </location>
</feature>
<dbReference type="SMART" id="SM00534">
    <property type="entry name" value="MUTSac"/>
    <property type="match status" value="1"/>
</dbReference>
<keyword evidence="2" id="KW-0067">ATP-binding</keyword>
<evidence type="ECO:0000313" key="5">
    <source>
        <dbReference type="EMBL" id="MBU3065043.1"/>
    </source>
</evidence>